<feature type="transmembrane region" description="Helical" evidence="12">
    <location>
        <begin position="100"/>
        <end position="123"/>
    </location>
</feature>
<dbReference type="PANTHER" id="PTHR30365">
    <property type="entry name" value="CYTOCHROME D UBIQUINOL OXIDASE"/>
    <property type="match status" value="1"/>
</dbReference>
<keyword evidence="11 12" id="KW-0472">Membrane</keyword>
<feature type="transmembrane region" description="Helical" evidence="12">
    <location>
        <begin position="380"/>
        <end position="404"/>
    </location>
</feature>
<dbReference type="GO" id="GO:0005886">
    <property type="term" value="C:plasma membrane"/>
    <property type="evidence" value="ECO:0007669"/>
    <property type="project" value="UniProtKB-SubCell"/>
</dbReference>
<evidence type="ECO:0000256" key="13">
    <source>
        <dbReference type="SAM" id="MobiDB-lite"/>
    </source>
</evidence>
<keyword evidence="15" id="KW-1185">Reference proteome</keyword>
<comment type="similarity">
    <text evidence="2 12">Belongs to the cytochrome ubiquinol oxidase subunit 1 family.</text>
</comment>
<keyword evidence="14" id="KW-0560">Oxidoreductase</keyword>
<organism evidence="14 15">
    <name type="scientific">Muricoccus pecuniae</name>
    <dbReference type="NCBI Taxonomy" id="693023"/>
    <lineage>
        <taxon>Bacteria</taxon>
        <taxon>Pseudomonadati</taxon>
        <taxon>Pseudomonadota</taxon>
        <taxon>Alphaproteobacteria</taxon>
        <taxon>Acetobacterales</taxon>
        <taxon>Roseomonadaceae</taxon>
        <taxon>Muricoccus</taxon>
    </lineage>
</organism>
<dbReference type="AlphaFoldDB" id="A0A840Y4W3"/>
<evidence type="ECO:0000256" key="7">
    <source>
        <dbReference type="ARBA" id="ARBA00022723"/>
    </source>
</evidence>
<sequence length="540" mass="57812">MIEALLPSALDLARFQFAFVVVWHFLFPAFTIGLASYLAVLEGLWLWTGKAVYIDTFRYWLKVFAVAFAMGVVSGLVMSYQFGTNWSVLSDKAGPVIGPLMGYEVLTAFFLEAGFLGVMLFGLDRVGKGLHMLATSLVAAGTFFSAFWILSVNSWMHTPQGHVVTPDGRFLPDDWWAIIFNPSFPYRLAHTVTGAYLTTALIVGAVGAWHLLRERRGAPAVRDAGMDTGTGGAAAAQPFAPGSLVDGGATPDHPAPGSAGADRGEEASERGPNPRAKLMFSMAMWMLLFVAPLQAVLGDLHGTNTYEHQPAKVAAMEGHFETERGAPSIIFGIPDPEQERTRMALEIPNLASLYLTHDWNGEVRGLKDIPREYWPTNIPLVFFAFRVMVGLGLLMIGLGLAGGIMRLRGRLYSAPWLLRAAVAMGPAGLVAVTAGWIVTEAGRQPFTVYGVLRTADSVSPIALPAVATSLAAFVVVYFLVFGAGIWFLFKLFSQTPRPHEGAPPQGQPIRSAGITPAPSISAGAARPGPGTSGAAPQPAE</sequence>
<dbReference type="GO" id="GO:0070069">
    <property type="term" value="C:cytochrome complex"/>
    <property type="evidence" value="ECO:0007669"/>
    <property type="project" value="UniProtKB-UniRule"/>
</dbReference>
<feature type="transmembrane region" description="Helical" evidence="12">
    <location>
        <begin position="59"/>
        <end position="80"/>
    </location>
</feature>
<keyword evidence="3 12" id="KW-0813">Transport</keyword>
<dbReference type="InterPro" id="IPR002585">
    <property type="entry name" value="Cyt-d_ubiquinol_oxidase_su_1"/>
</dbReference>
<feature type="transmembrane region" description="Helical" evidence="12">
    <location>
        <begin position="193"/>
        <end position="212"/>
    </location>
</feature>
<dbReference type="Proteomes" id="UP000580654">
    <property type="component" value="Unassembled WGS sequence"/>
</dbReference>
<comment type="subcellular location">
    <subcellularLocation>
        <location evidence="12">Cell inner membrane</location>
    </subcellularLocation>
    <subcellularLocation>
        <location evidence="1">Cell membrane</location>
        <topology evidence="1">Multi-pass membrane protein</topology>
    </subcellularLocation>
</comment>
<evidence type="ECO:0000256" key="9">
    <source>
        <dbReference type="ARBA" id="ARBA00022989"/>
    </source>
</evidence>
<dbReference type="PIRSF" id="PIRSF006446">
    <property type="entry name" value="Cyt_quinol_oxidase_1"/>
    <property type="match status" value="1"/>
</dbReference>
<dbReference type="GO" id="GO:0016682">
    <property type="term" value="F:oxidoreductase activity, acting on diphenols and related substances as donors, oxygen as acceptor"/>
    <property type="evidence" value="ECO:0007669"/>
    <property type="project" value="TreeGrafter"/>
</dbReference>
<keyword evidence="8 12" id="KW-0249">Electron transport</keyword>
<dbReference type="GO" id="GO:0019646">
    <property type="term" value="P:aerobic electron transport chain"/>
    <property type="evidence" value="ECO:0007669"/>
    <property type="project" value="InterPro"/>
</dbReference>
<dbReference type="RefSeq" id="WP_184520404.1">
    <property type="nucleotide sequence ID" value="NZ_JACIJD010000015.1"/>
</dbReference>
<keyword evidence="6 12" id="KW-0812">Transmembrane</keyword>
<evidence type="ECO:0000256" key="2">
    <source>
        <dbReference type="ARBA" id="ARBA00009819"/>
    </source>
</evidence>
<evidence type="ECO:0000256" key="4">
    <source>
        <dbReference type="ARBA" id="ARBA00022475"/>
    </source>
</evidence>
<evidence type="ECO:0000256" key="12">
    <source>
        <dbReference type="PIRNR" id="PIRNR006446"/>
    </source>
</evidence>
<feature type="region of interest" description="Disordered" evidence="13">
    <location>
        <begin position="222"/>
        <end position="273"/>
    </location>
</feature>
<feature type="transmembrane region" description="Helical" evidence="12">
    <location>
        <begin position="130"/>
        <end position="150"/>
    </location>
</feature>
<feature type="transmembrane region" description="Helical" evidence="12">
    <location>
        <begin position="278"/>
        <end position="297"/>
    </location>
</feature>
<protein>
    <submittedName>
        <fullName evidence="14">Cytochrome d ubiquinol oxidase subunit I</fullName>
        <ecNumber evidence="14">1.10.3.-</ecNumber>
    </submittedName>
</protein>
<evidence type="ECO:0000256" key="3">
    <source>
        <dbReference type="ARBA" id="ARBA00022448"/>
    </source>
</evidence>
<evidence type="ECO:0000256" key="6">
    <source>
        <dbReference type="ARBA" id="ARBA00022692"/>
    </source>
</evidence>
<evidence type="ECO:0000256" key="8">
    <source>
        <dbReference type="ARBA" id="ARBA00022982"/>
    </source>
</evidence>
<dbReference type="GO" id="GO:0009055">
    <property type="term" value="F:electron transfer activity"/>
    <property type="evidence" value="ECO:0007669"/>
    <property type="project" value="UniProtKB-UniRule"/>
</dbReference>
<evidence type="ECO:0000313" key="14">
    <source>
        <dbReference type="EMBL" id="MBB5695196.1"/>
    </source>
</evidence>
<dbReference type="EC" id="1.10.3.-" evidence="14"/>
<evidence type="ECO:0000313" key="15">
    <source>
        <dbReference type="Proteomes" id="UP000580654"/>
    </source>
</evidence>
<dbReference type="GO" id="GO:0046872">
    <property type="term" value="F:metal ion binding"/>
    <property type="evidence" value="ECO:0007669"/>
    <property type="project" value="UniProtKB-UniRule"/>
</dbReference>
<dbReference type="EMBL" id="JACIJD010000015">
    <property type="protein sequence ID" value="MBB5695196.1"/>
    <property type="molecule type" value="Genomic_DNA"/>
</dbReference>
<keyword evidence="5 12" id="KW-0349">Heme</keyword>
<keyword evidence="4 12" id="KW-1003">Cell membrane</keyword>
<keyword evidence="10 12" id="KW-0408">Iron</keyword>
<gene>
    <name evidence="14" type="ORF">FHS87_003251</name>
</gene>
<dbReference type="GO" id="GO:0020037">
    <property type="term" value="F:heme binding"/>
    <property type="evidence" value="ECO:0007669"/>
    <property type="project" value="TreeGrafter"/>
</dbReference>
<keyword evidence="7 12" id="KW-0479">Metal-binding</keyword>
<comment type="caution">
    <text evidence="14">The sequence shown here is derived from an EMBL/GenBank/DDBJ whole genome shotgun (WGS) entry which is preliminary data.</text>
</comment>
<proteinExistence type="inferred from homology"/>
<feature type="transmembrane region" description="Helical" evidence="12">
    <location>
        <begin position="20"/>
        <end position="47"/>
    </location>
</feature>
<feature type="transmembrane region" description="Helical" evidence="12">
    <location>
        <begin position="416"/>
        <end position="438"/>
    </location>
</feature>
<evidence type="ECO:0000256" key="1">
    <source>
        <dbReference type="ARBA" id="ARBA00004651"/>
    </source>
</evidence>
<feature type="transmembrane region" description="Helical" evidence="12">
    <location>
        <begin position="458"/>
        <end position="489"/>
    </location>
</feature>
<accession>A0A840Y4W3</accession>
<dbReference type="PANTHER" id="PTHR30365:SF14">
    <property type="entry name" value="CYTOCHROME BD MENAQUINOL OXIDASE SUBUNIT I-RELATED"/>
    <property type="match status" value="1"/>
</dbReference>
<keyword evidence="9 12" id="KW-1133">Transmembrane helix</keyword>
<feature type="region of interest" description="Disordered" evidence="13">
    <location>
        <begin position="499"/>
        <end position="540"/>
    </location>
</feature>
<name>A0A840Y4W3_9PROT</name>
<evidence type="ECO:0000256" key="5">
    <source>
        <dbReference type="ARBA" id="ARBA00022617"/>
    </source>
</evidence>
<dbReference type="Pfam" id="PF01654">
    <property type="entry name" value="Cyt_bd_oxida_I"/>
    <property type="match status" value="2"/>
</dbReference>
<reference evidence="14 15" key="1">
    <citation type="submission" date="2020-08" db="EMBL/GenBank/DDBJ databases">
        <title>Genomic Encyclopedia of Type Strains, Phase IV (KMG-IV): sequencing the most valuable type-strain genomes for metagenomic binning, comparative biology and taxonomic classification.</title>
        <authorList>
            <person name="Goeker M."/>
        </authorList>
    </citation>
    <scope>NUCLEOTIDE SEQUENCE [LARGE SCALE GENOMIC DNA]</scope>
    <source>
        <strain evidence="14 15">DSM 25622</strain>
    </source>
</reference>
<evidence type="ECO:0000256" key="10">
    <source>
        <dbReference type="ARBA" id="ARBA00023004"/>
    </source>
</evidence>
<evidence type="ECO:0000256" key="11">
    <source>
        <dbReference type="ARBA" id="ARBA00023136"/>
    </source>
</evidence>